<reference evidence="4" key="1">
    <citation type="submission" date="2019-02" db="EMBL/GenBank/DDBJ databases">
        <authorList>
            <person name="Gruber-Vodicka R. H."/>
            <person name="Seah K. B. B."/>
        </authorList>
    </citation>
    <scope>NUCLEOTIDE SEQUENCE</scope>
    <source>
        <strain evidence="4">BECK_S127</strain>
    </source>
</reference>
<feature type="binding site" evidence="2">
    <location>
        <position position="165"/>
    </location>
    <ligand>
        <name>substrate</name>
    </ligand>
</feature>
<evidence type="ECO:0000313" key="4">
    <source>
        <dbReference type="EMBL" id="VFK78748.1"/>
    </source>
</evidence>
<gene>
    <name evidence="4" type="ORF">BECKSD772D_GA0070982_10248</name>
</gene>
<sequence>MGGVEKTSMKYIPSRIPLVLVIGFITAFGAAQAATPKPVLLKVPVAFSTKLPGLGSSIVKLKDDLEKASDGAIRIKLYEPNKLVAPFEILNAVSSGKVNAGYGAAMYWAGEIPASLLFSAFPFGPEAGEYTAWLYHGNGLQLYQAMYDKAGKNVHVLPCTLISAESSGWFTKEIKEAKDLAGLKIRFSGLGGKVLQRLGAAVTTLPGGEIFPALEKGAIDATEFSSPAIDERLGLYRVAEYNYFPGWHQQATILELLINKEHWNRMTPGQQRLMEMASKASMMDSFAHGEAIQAAAMQRNRDRHGVRIRYWNDEMLALFARAWREIVAEEAEKDAFFREVWDDLSEFRAQYDLWESYAFLPRPSPPKNIPEETVPRK</sequence>
<accession>A0A451BKJ2</accession>
<dbReference type="Pfam" id="PF03480">
    <property type="entry name" value="DctP"/>
    <property type="match status" value="1"/>
</dbReference>
<feature type="binding site" evidence="3">
    <location>
        <position position="224"/>
    </location>
    <ligand>
        <name>Na(+)</name>
        <dbReference type="ChEBI" id="CHEBI:29101"/>
    </ligand>
</feature>
<dbReference type="InterPro" id="IPR018389">
    <property type="entry name" value="DctP_fam"/>
</dbReference>
<dbReference type="Gene3D" id="3.40.190.170">
    <property type="entry name" value="Bacterial extracellular solute-binding protein, family 7"/>
    <property type="match status" value="1"/>
</dbReference>
<keyword evidence="3" id="KW-0479">Metal-binding</keyword>
<dbReference type="CDD" id="cd13604">
    <property type="entry name" value="PBP2_TRAP_ketoacid_lactate_like"/>
    <property type="match status" value="1"/>
</dbReference>
<dbReference type="PANTHER" id="PTHR33376:SF5">
    <property type="entry name" value="EXTRACYTOPLASMIC SOLUTE RECEPTOR PROTEIN"/>
    <property type="match status" value="1"/>
</dbReference>
<protein>
    <submittedName>
        <fullName evidence="4">TRAP-type mannitol/chloroaromatic compound transport system, substrate-binding protein</fullName>
    </submittedName>
</protein>
<dbReference type="GO" id="GO:0055085">
    <property type="term" value="P:transmembrane transport"/>
    <property type="evidence" value="ECO:0007669"/>
    <property type="project" value="InterPro"/>
</dbReference>
<feature type="binding site" evidence="2">
    <location>
        <position position="186"/>
    </location>
    <ligand>
        <name>substrate</name>
    </ligand>
</feature>
<evidence type="ECO:0000256" key="1">
    <source>
        <dbReference type="ARBA" id="ARBA00022729"/>
    </source>
</evidence>
<dbReference type="PANTHER" id="PTHR33376">
    <property type="match status" value="1"/>
</dbReference>
<dbReference type="EMBL" id="CAADHB010000024">
    <property type="protein sequence ID" value="VFK78748.1"/>
    <property type="molecule type" value="Genomic_DNA"/>
</dbReference>
<organism evidence="4">
    <name type="scientific">Candidatus Kentrum sp. SD</name>
    <dbReference type="NCBI Taxonomy" id="2126332"/>
    <lineage>
        <taxon>Bacteria</taxon>
        <taxon>Pseudomonadati</taxon>
        <taxon>Pseudomonadota</taxon>
        <taxon>Gammaproteobacteria</taxon>
        <taxon>Candidatus Kentrum</taxon>
    </lineage>
</organism>
<feature type="binding site" evidence="3">
    <location>
        <position position="249"/>
    </location>
    <ligand>
        <name>substrate</name>
    </ligand>
</feature>
<proteinExistence type="predicted"/>
<dbReference type="InterPro" id="IPR038404">
    <property type="entry name" value="TRAP_DctP_sf"/>
</dbReference>
<evidence type="ECO:0000256" key="2">
    <source>
        <dbReference type="PIRSR" id="PIRSR039026-1"/>
    </source>
</evidence>
<dbReference type="AlphaFoldDB" id="A0A451BKJ2"/>
<feature type="binding site" evidence="3">
    <location>
        <position position="223"/>
    </location>
    <ligand>
        <name>substrate</name>
    </ligand>
</feature>
<dbReference type="InterPro" id="IPR026289">
    <property type="entry name" value="SBP_TakP-like"/>
</dbReference>
<dbReference type="PIRSF" id="PIRSF039026">
    <property type="entry name" value="SiaP"/>
    <property type="match status" value="1"/>
</dbReference>
<dbReference type="GO" id="GO:0031317">
    <property type="term" value="C:tripartite ATP-independent periplasmic transporter complex"/>
    <property type="evidence" value="ECO:0007669"/>
    <property type="project" value="InterPro"/>
</dbReference>
<dbReference type="Gene3D" id="3.40.190.10">
    <property type="entry name" value="Periplasmic binding protein-like II"/>
    <property type="match status" value="1"/>
</dbReference>
<dbReference type="GO" id="GO:0046872">
    <property type="term" value="F:metal ion binding"/>
    <property type="evidence" value="ECO:0007669"/>
    <property type="project" value="UniProtKB-KW"/>
</dbReference>
<name>A0A451BKJ2_9GAMM</name>
<evidence type="ECO:0000256" key="3">
    <source>
        <dbReference type="PIRSR" id="PIRSR039026-2"/>
    </source>
</evidence>
<keyword evidence="1" id="KW-0732">Signal</keyword>